<reference evidence="8 9" key="1">
    <citation type="submission" date="2024-01" db="EMBL/GenBank/DDBJ databases">
        <title>Hyphobacterium bacterium isolated from marine sediment.</title>
        <authorList>
            <person name="Zhao S."/>
        </authorList>
    </citation>
    <scope>NUCLEOTIDE SEQUENCE [LARGE SCALE GENOMIC DNA]</scope>
    <source>
        <strain evidence="8 9">Y60-23</strain>
    </source>
</reference>
<evidence type="ECO:0000256" key="4">
    <source>
        <dbReference type="ARBA" id="ARBA00023125"/>
    </source>
</evidence>
<dbReference type="PANTHER" id="PTHR43133:SF8">
    <property type="entry name" value="RNA POLYMERASE SIGMA FACTOR HI_1459-RELATED"/>
    <property type="match status" value="1"/>
</dbReference>
<comment type="caution">
    <text evidence="8">The sequence shown here is derived from an EMBL/GenBank/DDBJ whole genome shotgun (WGS) entry which is preliminary data.</text>
</comment>
<keyword evidence="4" id="KW-0238">DNA-binding</keyword>
<dbReference type="Gene3D" id="1.10.10.10">
    <property type="entry name" value="Winged helix-like DNA-binding domain superfamily/Winged helix DNA-binding domain"/>
    <property type="match status" value="1"/>
</dbReference>
<evidence type="ECO:0000256" key="3">
    <source>
        <dbReference type="ARBA" id="ARBA00023082"/>
    </source>
</evidence>
<dbReference type="PANTHER" id="PTHR43133">
    <property type="entry name" value="RNA POLYMERASE ECF-TYPE SIGMA FACTO"/>
    <property type="match status" value="1"/>
</dbReference>
<dbReference type="InterPro" id="IPR036388">
    <property type="entry name" value="WH-like_DNA-bd_sf"/>
</dbReference>
<keyword evidence="2" id="KW-0805">Transcription regulation</keyword>
<dbReference type="Pfam" id="PF08281">
    <property type="entry name" value="Sigma70_r4_2"/>
    <property type="match status" value="1"/>
</dbReference>
<evidence type="ECO:0000259" key="6">
    <source>
        <dbReference type="Pfam" id="PF04542"/>
    </source>
</evidence>
<organism evidence="8 9">
    <name type="scientific">Hyphobacterium marinum</name>
    <dbReference type="NCBI Taxonomy" id="3116574"/>
    <lineage>
        <taxon>Bacteria</taxon>
        <taxon>Pseudomonadati</taxon>
        <taxon>Pseudomonadota</taxon>
        <taxon>Alphaproteobacteria</taxon>
        <taxon>Maricaulales</taxon>
        <taxon>Maricaulaceae</taxon>
        <taxon>Hyphobacterium</taxon>
    </lineage>
</organism>
<evidence type="ECO:0000259" key="7">
    <source>
        <dbReference type="Pfam" id="PF08281"/>
    </source>
</evidence>
<feature type="domain" description="RNA polymerase sigma-70 region 2" evidence="6">
    <location>
        <begin position="41"/>
        <end position="107"/>
    </location>
</feature>
<dbReference type="NCBIfam" id="TIGR02937">
    <property type="entry name" value="sigma70-ECF"/>
    <property type="match status" value="1"/>
</dbReference>
<dbReference type="InterPro" id="IPR013325">
    <property type="entry name" value="RNA_pol_sigma_r2"/>
</dbReference>
<keyword evidence="5" id="KW-0804">Transcription</keyword>
<accession>A0ABU7LUA6</accession>
<dbReference type="InterPro" id="IPR039425">
    <property type="entry name" value="RNA_pol_sigma-70-like"/>
</dbReference>
<dbReference type="InterPro" id="IPR014284">
    <property type="entry name" value="RNA_pol_sigma-70_dom"/>
</dbReference>
<dbReference type="InterPro" id="IPR013324">
    <property type="entry name" value="RNA_pol_sigma_r3/r4-like"/>
</dbReference>
<dbReference type="Proteomes" id="UP001310692">
    <property type="component" value="Unassembled WGS sequence"/>
</dbReference>
<feature type="domain" description="RNA polymerase sigma factor 70 region 4 type 2" evidence="7">
    <location>
        <begin position="139"/>
        <end position="191"/>
    </location>
</feature>
<dbReference type="RefSeq" id="WP_330194659.1">
    <property type="nucleotide sequence ID" value="NZ_JAZDRO010000001.1"/>
</dbReference>
<dbReference type="CDD" id="cd06171">
    <property type="entry name" value="Sigma70_r4"/>
    <property type="match status" value="1"/>
</dbReference>
<evidence type="ECO:0000256" key="1">
    <source>
        <dbReference type="ARBA" id="ARBA00010641"/>
    </source>
</evidence>
<keyword evidence="3" id="KW-0731">Sigma factor</keyword>
<evidence type="ECO:0000313" key="9">
    <source>
        <dbReference type="Proteomes" id="UP001310692"/>
    </source>
</evidence>
<sequence length="203" mass="22503">MPAWPTLLMPGSSASASDDNAVDADLVAQARKGKKQAFDMLMRRHSPMVVRYLTRLLGNMDDAQDAAQETFVALHRNLHRFDPNRTFVAWLFHIARNKGRDALRKRTAMRWLGGDDSIEQFASTTPAPDIEVADRQALEQVDSTIQNLPEGLKTPLLLSAIEGLTHAEIGTVMGLTPKAVEVRIYRARSRLRDSIAANSEGPD</sequence>
<evidence type="ECO:0000256" key="2">
    <source>
        <dbReference type="ARBA" id="ARBA00023015"/>
    </source>
</evidence>
<gene>
    <name evidence="8" type="ORF">V0U35_00365</name>
</gene>
<evidence type="ECO:0000313" key="8">
    <source>
        <dbReference type="EMBL" id="MEE2565119.1"/>
    </source>
</evidence>
<dbReference type="Gene3D" id="1.10.1740.10">
    <property type="match status" value="1"/>
</dbReference>
<dbReference type="InterPro" id="IPR007627">
    <property type="entry name" value="RNA_pol_sigma70_r2"/>
</dbReference>
<protein>
    <submittedName>
        <fullName evidence="8">Sigma-70 family RNA polymerase sigma factor</fullName>
    </submittedName>
</protein>
<evidence type="ECO:0000256" key="5">
    <source>
        <dbReference type="ARBA" id="ARBA00023163"/>
    </source>
</evidence>
<keyword evidence="9" id="KW-1185">Reference proteome</keyword>
<dbReference type="SUPFAM" id="SSF88659">
    <property type="entry name" value="Sigma3 and sigma4 domains of RNA polymerase sigma factors"/>
    <property type="match status" value="1"/>
</dbReference>
<dbReference type="EMBL" id="JAZDRO010000001">
    <property type="protein sequence ID" value="MEE2565119.1"/>
    <property type="molecule type" value="Genomic_DNA"/>
</dbReference>
<dbReference type="Pfam" id="PF04542">
    <property type="entry name" value="Sigma70_r2"/>
    <property type="match status" value="1"/>
</dbReference>
<dbReference type="InterPro" id="IPR013249">
    <property type="entry name" value="RNA_pol_sigma70_r4_t2"/>
</dbReference>
<proteinExistence type="inferred from homology"/>
<comment type="similarity">
    <text evidence="1">Belongs to the sigma-70 factor family. ECF subfamily.</text>
</comment>
<name>A0ABU7LUA6_9PROT</name>
<dbReference type="SUPFAM" id="SSF88946">
    <property type="entry name" value="Sigma2 domain of RNA polymerase sigma factors"/>
    <property type="match status" value="1"/>
</dbReference>